<dbReference type="PANTHER" id="PTHR44307:SF2">
    <property type="entry name" value="PHOSPHOETHANOLAMINE METHYLTRANSFERASE ISOFORM X1"/>
    <property type="match status" value="1"/>
</dbReference>
<evidence type="ECO:0000256" key="6">
    <source>
        <dbReference type="ARBA" id="ARBA00047619"/>
    </source>
</evidence>
<dbReference type="InterPro" id="IPR041698">
    <property type="entry name" value="Methyltransf_25"/>
</dbReference>
<dbReference type="Gene3D" id="3.40.50.150">
    <property type="entry name" value="Vaccinia Virus protein VP39"/>
    <property type="match status" value="2"/>
</dbReference>
<dbReference type="PANTHER" id="PTHR44307">
    <property type="entry name" value="PHOSPHOETHANOLAMINE METHYLTRANSFERASE"/>
    <property type="match status" value="1"/>
</dbReference>
<dbReference type="Pfam" id="PF13649">
    <property type="entry name" value="Methyltransf_25"/>
    <property type="match status" value="1"/>
</dbReference>
<proteinExistence type="predicted"/>
<evidence type="ECO:0000256" key="2">
    <source>
        <dbReference type="ARBA" id="ARBA00005189"/>
    </source>
</evidence>
<evidence type="ECO:0000256" key="5">
    <source>
        <dbReference type="ARBA" id="ARBA00035674"/>
    </source>
</evidence>
<evidence type="ECO:0000256" key="4">
    <source>
        <dbReference type="ARBA" id="ARBA00022679"/>
    </source>
</evidence>
<evidence type="ECO:0000259" key="10">
    <source>
        <dbReference type="Pfam" id="PF13847"/>
    </source>
</evidence>
<dbReference type="InParanoid" id="C3ZB63"/>
<evidence type="ECO:0000313" key="11">
    <source>
        <dbReference type="EMBL" id="EEN50100.1"/>
    </source>
</evidence>
<dbReference type="InterPro" id="IPR029063">
    <property type="entry name" value="SAM-dependent_MTases_sf"/>
</dbReference>
<dbReference type="EMBL" id="GG666603">
    <property type="protein sequence ID" value="EEN50100.1"/>
    <property type="molecule type" value="Genomic_DNA"/>
</dbReference>
<reference evidence="11" key="1">
    <citation type="journal article" date="2008" name="Nature">
        <title>The amphioxus genome and the evolution of the chordate karyotype.</title>
        <authorList>
            <consortium name="US DOE Joint Genome Institute (JGI-PGF)"/>
            <person name="Putnam N.H."/>
            <person name="Butts T."/>
            <person name="Ferrier D.E.K."/>
            <person name="Furlong R.F."/>
            <person name="Hellsten U."/>
            <person name="Kawashima T."/>
            <person name="Robinson-Rechavi M."/>
            <person name="Shoguchi E."/>
            <person name="Terry A."/>
            <person name="Yu J.-K."/>
            <person name="Benito-Gutierrez E.L."/>
            <person name="Dubchak I."/>
            <person name="Garcia-Fernandez J."/>
            <person name="Gibson-Brown J.J."/>
            <person name="Grigoriev I.V."/>
            <person name="Horton A.C."/>
            <person name="de Jong P.J."/>
            <person name="Jurka J."/>
            <person name="Kapitonov V.V."/>
            <person name="Kohara Y."/>
            <person name="Kuroki Y."/>
            <person name="Lindquist E."/>
            <person name="Lucas S."/>
            <person name="Osoegawa K."/>
            <person name="Pennacchio L.A."/>
            <person name="Salamov A.A."/>
            <person name="Satou Y."/>
            <person name="Sauka-Spengler T."/>
            <person name="Schmutz J."/>
            <person name="Shin-I T."/>
            <person name="Toyoda A."/>
            <person name="Bronner-Fraser M."/>
            <person name="Fujiyama A."/>
            <person name="Holland L.Z."/>
            <person name="Holland P.W.H."/>
            <person name="Satoh N."/>
            <person name="Rokhsar D.S."/>
        </authorList>
    </citation>
    <scope>NUCLEOTIDE SEQUENCE [LARGE SCALE GENOMIC DNA]</scope>
    <source>
        <strain evidence="11">S238N-H82</strain>
        <tissue evidence="11">Testes</tissue>
    </source>
</reference>
<evidence type="ECO:0000259" key="9">
    <source>
        <dbReference type="Pfam" id="PF13649"/>
    </source>
</evidence>
<keyword evidence="4" id="KW-0808">Transferase</keyword>
<comment type="catalytic activity">
    <reaction evidence="6">
        <text>N,N-dimethylethanolamine phosphate + S-adenosyl-L-methionine = phosphocholine + S-adenosyl-L-homocysteine + H(+)</text>
        <dbReference type="Rhea" id="RHEA:25325"/>
        <dbReference type="ChEBI" id="CHEBI:15378"/>
        <dbReference type="ChEBI" id="CHEBI:57856"/>
        <dbReference type="ChEBI" id="CHEBI:58641"/>
        <dbReference type="ChEBI" id="CHEBI:59789"/>
        <dbReference type="ChEBI" id="CHEBI:295975"/>
        <dbReference type="EC" id="2.1.1.103"/>
    </reaction>
    <physiologicalReaction direction="left-to-right" evidence="6">
        <dbReference type="Rhea" id="RHEA:25326"/>
    </physiologicalReaction>
</comment>
<dbReference type="STRING" id="7739.C3ZB63"/>
<dbReference type="Pfam" id="PF13847">
    <property type="entry name" value="Methyltransf_31"/>
    <property type="match status" value="1"/>
</dbReference>
<dbReference type="GO" id="GO:0000234">
    <property type="term" value="F:phosphoethanolamine N-methyltransferase activity"/>
    <property type="evidence" value="ECO:0007669"/>
    <property type="project" value="UniProtKB-EC"/>
</dbReference>
<dbReference type="InterPro" id="IPR025714">
    <property type="entry name" value="Methyltranfer_dom"/>
</dbReference>
<dbReference type="SUPFAM" id="SSF53335">
    <property type="entry name" value="S-adenosyl-L-methionine-dependent methyltransferases"/>
    <property type="match status" value="2"/>
</dbReference>
<dbReference type="eggNOG" id="KOG1269">
    <property type="taxonomic scope" value="Eukaryota"/>
</dbReference>
<keyword evidence="3" id="KW-0489">Methyltransferase</keyword>
<feature type="domain" description="Methyltransferase" evidence="10">
    <location>
        <begin position="295"/>
        <end position="436"/>
    </location>
</feature>
<comment type="pathway">
    <text evidence="1">Phospholipid metabolism; phosphatidylcholine biosynthesis.</text>
</comment>
<accession>C3ZB63</accession>
<comment type="catalytic activity">
    <reaction evidence="8">
        <text>N-methylethanolamine phosphate + S-adenosyl-L-methionine = N,N-dimethylethanolamine phosphate + S-adenosyl-L-homocysteine + H(+)</text>
        <dbReference type="Rhea" id="RHEA:25321"/>
        <dbReference type="ChEBI" id="CHEBI:15378"/>
        <dbReference type="ChEBI" id="CHEBI:57781"/>
        <dbReference type="ChEBI" id="CHEBI:57856"/>
        <dbReference type="ChEBI" id="CHEBI:58641"/>
        <dbReference type="ChEBI" id="CHEBI:59789"/>
        <dbReference type="EC" id="2.1.1.103"/>
    </reaction>
    <physiologicalReaction direction="left-to-right" evidence="8">
        <dbReference type="Rhea" id="RHEA:25322"/>
    </physiologicalReaction>
</comment>
<dbReference type="CDD" id="cd02440">
    <property type="entry name" value="AdoMet_MTases"/>
    <property type="match status" value="2"/>
</dbReference>
<comment type="catalytic activity">
    <reaction evidence="7">
        <text>phosphoethanolamine + S-adenosyl-L-methionine = N-methylethanolamine phosphate + S-adenosyl-L-homocysteine + H(+)</text>
        <dbReference type="Rhea" id="RHEA:20365"/>
        <dbReference type="ChEBI" id="CHEBI:15378"/>
        <dbReference type="ChEBI" id="CHEBI:57781"/>
        <dbReference type="ChEBI" id="CHEBI:57856"/>
        <dbReference type="ChEBI" id="CHEBI:58190"/>
        <dbReference type="ChEBI" id="CHEBI:59789"/>
        <dbReference type="EC" id="2.1.1.103"/>
    </reaction>
    <physiologicalReaction direction="left-to-right" evidence="7">
        <dbReference type="Rhea" id="RHEA:20366"/>
    </physiologicalReaction>
</comment>
<evidence type="ECO:0000256" key="3">
    <source>
        <dbReference type="ARBA" id="ARBA00022603"/>
    </source>
</evidence>
<organism>
    <name type="scientific">Branchiostoma floridae</name>
    <name type="common">Florida lancelet</name>
    <name type="synonym">Amphioxus</name>
    <dbReference type="NCBI Taxonomy" id="7739"/>
    <lineage>
        <taxon>Eukaryota</taxon>
        <taxon>Metazoa</taxon>
        <taxon>Chordata</taxon>
        <taxon>Cephalochordata</taxon>
        <taxon>Leptocardii</taxon>
        <taxon>Amphioxiformes</taxon>
        <taxon>Branchiostomatidae</taxon>
        <taxon>Branchiostoma</taxon>
    </lineage>
</organism>
<dbReference type="GO" id="GO:0032259">
    <property type="term" value="P:methylation"/>
    <property type="evidence" value="ECO:0007669"/>
    <property type="project" value="UniProtKB-KW"/>
</dbReference>
<evidence type="ECO:0000256" key="8">
    <source>
        <dbReference type="ARBA" id="ARBA00047841"/>
    </source>
</evidence>
<comment type="pathway">
    <text evidence="2">Lipid metabolism.</text>
</comment>
<dbReference type="EC" id="2.1.1.103" evidence="5"/>
<dbReference type="AlphaFoldDB" id="C3ZB63"/>
<name>C3ZB63_BRAFL</name>
<gene>
    <name evidence="11" type="ORF">BRAFLDRAFT_118790</name>
</gene>
<feature type="domain" description="Methyltransferase" evidence="9">
    <location>
        <begin position="63"/>
        <end position="156"/>
    </location>
</feature>
<sequence length="577" mass="66249">MSSDQGESAEYEATRDKMSQFWREHSSKASLEEMMLDDNAKELSKDELPEILSLLPGIEGKTILELGAGIGRYTAPLAQQAKHVTAVDFMESFIRKNEEVNGHHKNVRFMQADVTKLEMPPKSFDIVFSNWLMMYLSDAEVQALAEKVLTWLKDDGIFFFRESCFHRSGNRKRSFNPTNYRKPSDYDSLIQSAGIPIPGENGGVMHFGFEIQLAKSVETYIKAKKNVNQFCWVIKKRRLQGMAHNGYKTFQQFLDAQQYTRNGILRYEKIFGYGYVSTGGPETTEEFVARLDLQPDQHVLDVGCGIGGGDFYMAKKFGAVVTAMDLSTNMIEIATERASQENITKVRFEISDCTKREYPAETFDVVYSRDTILHIQDKLPLFKRFLTWLKPGGKLLISDYCCGDKEWSDVFKQYVAQRGYTLYSPAKYGKLLEEAGFINVQAEDRTQQFTDILNREVARTEANKEEFIKEFSEEDFRYIVEGWKAKLHRCELGDQKWGLFYAEKANSEKDYERASREWRVKSVQITSWPSHHGRECSRIESVIPFNFSGVLSARASRAAVARVSRPLRPRKAARRAD</sequence>
<evidence type="ECO:0000256" key="7">
    <source>
        <dbReference type="ARBA" id="ARBA00047622"/>
    </source>
</evidence>
<evidence type="ECO:0000256" key="1">
    <source>
        <dbReference type="ARBA" id="ARBA00004969"/>
    </source>
</evidence>
<protein>
    <recommendedName>
        <fullName evidence="5">phosphoethanolamine N-methyltransferase</fullName>
        <ecNumber evidence="5">2.1.1.103</ecNumber>
    </recommendedName>
</protein>